<accession>A0ABX4EG07</accession>
<feature type="chain" id="PRO_5045815141" description="Inhibitor I9 domain-containing protein" evidence="1">
    <location>
        <begin position="25"/>
        <end position="124"/>
    </location>
</feature>
<reference evidence="2 3" key="1">
    <citation type="submission" date="2017-08" db="EMBL/GenBank/DDBJ databases">
        <title>Comparative genomics of non-oral Prevotella species.</title>
        <authorList>
            <person name="Accetto T."/>
            <person name="Nograsek B."/>
            <person name="Avgustin G."/>
        </authorList>
    </citation>
    <scope>NUCLEOTIDE SEQUENCE [LARGE SCALE GENOMIC DNA]</scope>
    <source>
        <strain evidence="2 3">TC1-1</strain>
    </source>
</reference>
<dbReference type="Proteomes" id="UP000216189">
    <property type="component" value="Unassembled WGS sequence"/>
</dbReference>
<evidence type="ECO:0000313" key="2">
    <source>
        <dbReference type="EMBL" id="OYP54183.1"/>
    </source>
</evidence>
<sequence length="124" mass="14196">MKYYRIIFLSVTALALFLSCKSKQKVVTSAPIHHESIGEHSPSVLIVMYDKEVGKDPLLKAIKEYKAEIVYDYNIITGMAIKKPADKTLEETMTYFKKVKGVLTVEYDRVTRLTDPVRPKLEVK</sequence>
<evidence type="ECO:0000256" key="1">
    <source>
        <dbReference type="SAM" id="SignalP"/>
    </source>
</evidence>
<protein>
    <recommendedName>
        <fullName evidence="4">Inhibitor I9 domain-containing protein</fullName>
    </recommendedName>
</protein>
<gene>
    <name evidence="2" type="ORF">CIK91_10215</name>
</gene>
<proteinExistence type="predicted"/>
<name>A0ABX4EG07_SEGBR</name>
<evidence type="ECO:0008006" key="4">
    <source>
        <dbReference type="Google" id="ProtNLM"/>
    </source>
</evidence>
<keyword evidence="3" id="KW-1185">Reference proteome</keyword>
<organism evidence="2 3">
    <name type="scientific">Segatella bryantii</name>
    <name type="common">Prevotella bryantii</name>
    <dbReference type="NCBI Taxonomy" id="77095"/>
    <lineage>
        <taxon>Bacteria</taxon>
        <taxon>Pseudomonadati</taxon>
        <taxon>Bacteroidota</taxon>
        <taxon>Bacteroidia</taxon>
        <taxon>Bacteroidales</taxon>
        <taxon>Prevotellaceae</taxon>
        <taxon>Segatella</taxon>
    </lineage>
</organism>
<dbReference type="RefSeq" id="WP_094448809.1">
    <property type="nucleotide sequence ID" value="NZ_CAJOJX010000009.1"/>
</dbReference>
<dbReference type="EMBL" id="NPJF01000050">
    <property type="protein sequence ID" value="OYP54183.1"/>
    <property type="molecule type" value="Genomic_DNA"/>
</dbReference>
<keyword evidence="1" id="KW-0732">Signal</keyword>
<evidence type="ECO:0000313" key="3">
    <source>
        <dbReference type="Proteomes" id="UP000216189"/>
    </source>
</evidence>
<feature type="signal peptide" evidence="1">
    <location>
        <begin position="1"/>
        <end position="24"/>
    </location>
</feature>
<dbReference type="PROSITE" id="PS51257">
    <property type="entry name" value="PROKAR_LIPOPROTEIN"/>
    <property type="match status" value="1"/>
</dbReference>
<comment type="caution">
    <text evidence="2">The sequence shown here is derived from an EMBL/GenBank/DDBJ whole genome shotgun (WGS) entry which is preliminary data.</text>
</comment>